<keyword evidence="5 8" id="KW-1133">Transmembrane helix</keyword>
<keyword evidence="4 8" id="KW-0812">Transmembrane</keyword>
<dbReference type="Proteomes" id="UP000664521">
    <property type="component" value="Unassembled WGS sequence"/>
</dbReference>
<feature type="domain" description="CSC1/OSCA1-like cytosolic" evidence="11">
    <location>
        <begin position="218"/>
        <end position="412"/>
    </location>
</feature>
<feature type="transmembrane region" description="Helical" evidence="8">
    <location>
        <begin position="621"/>
        <end position="642"/>
    </location>
</feature>
<organism evidence="12 13">
    <name type="scientific">Heterodermia speciosa</name>
    <dbReference type="NCBI Taxonomy" id="116794"/>
    <lineage>
        <taxon>Eukaryota</taxon>
        <taxon>Fungi</taxon>
        <taxon>Dikarya</taxon>
        <taxon>Ascomycota</taxon>
        <taxon>Pezizomycotina</taxon>
        <taxon>Lecanoromycetes</taxon>
        <taxon>OSLEUM clade</taxon>
        <taxon>Lecanoromycetidae</taxon>
        <taxon>Caliciales</taxon>
        <taxon>Physciaceae</taxon>
        <taxon>Heterodermia</taxon>
    </lineage>
</organism>
<evidence type="ECO:0000256" key="2">
    <source>
        <dbReference type="ARBA" id="ARBA00007779"/>
    </source>
</evidence>
<dbReference type="EMBL" id="CAJPDS010000040">
    <property type="protein sequence ID" value="CAF9926131.1"/>
    <property type="molecule type" value="Genomic_DNA"/>
</dbReference>
<accession>A0A8H3FK76</accession>
<keyword evidence="6 8" id="KW-0472">Membrane</keyword>
<feature type="domain" description="CSC1/OSCA1-like N-terminal transmembrane" evidence="10">
    <location>
        <begin position="23"/>
        <end position="197"/>
    </location>
</feature>
<evidence type="ECO:0000256" key="4">
    <source>
        <dbReference type="ARBA" id="ARBA00022692"/>
    </source>
</evidence>
<feature type="transmembrane region" description="Helical" evidence="8">
    <location>
        <begin position="648"/>
        <end position="665"/>
    </location>
</feature>
<feature type="compositionally biased region" description="Polar residues" evidence="7">
    <location>
        <begin position="289"/>
        <end position="299"/>
    </location>
</feature>
<evidence type="ECO:0000256" key="3">
    <source>
        <dbReference type="ARBA" id="ARBA00022448"/>
    </source>
</evidence>
<dbReference type="GO" id="GO:0005227">
    <property type="term" value="F:calcium-activated cation channel activity"/>
    <property type="evidence" value="ECO:0007669"/>
    <property type="project" value="InterPro"/>
</dbReference>
<dbReference type="OrthoDB" id="1689567at2759"/>
<keyword evidence="3" id="KW-0813">Transport</keyword>
<evidence type="ECO:0000256" key="6">
    <source>
        <dbReference type="ARBA" id="ARBA00023136"/>
    </source>
</evidence>
<dbReference type="InterPro" id="IPR045122">
    <property type="entry name" value="Csc1-like"/>
</dbReference>
<dbReference type="AlphaFoldDB" id="A0A8H3FK76"/>
<keyword evidence="13" id="KW-1185">Reference proteome</keyword>
<feature type="transmembrane region" description="Helical" evidence="8">
    <location>
        <begin position="686"/>
        <end position="706"/>
    </location>
</feature>
<sequence>MAASLAANSSSKSSTDKDQVNEIVTQLVISIALGLSAFLGFCFLRPRWKGLYAARQLQKKAASRLPELPDTFFGWIPVVYRITEEEILASAGLDAYVFLSFFKLAIKFLTVTLFFSLAVILPVHIHVGNGFLGNDSGKGNKDNETENAFATSYWTPVAPQSQQHAMQDSTSSPPNYLWMYLGFVYLFSGVAVYLIVNQTRKIIRVRQDYLGSQSTLTDRTIRLSGIPKQLRSEEMIKETVENLDIGKVDSVTLCRNWGELDDLISERKTVLRKLETAWTTYLGYKRQTKSSNSHLSRQSNGDDEESRLLDGSDNDQEHVYAQDRPTTKIWYGFLNLQSRKIDAIDYYEERLRKLDAKIETARGKDFKPTPLAFVTLDSTAAAQMAVQARMDPEPMVLLATLAPAPADVVWSNTYLSRPSRMSRAWSITAVILLLTIFWSILLVPVAGLLNVEAIRKVWPQLADALEKHPIAKSLINSGLPTLIVSLLNLAVPYLYYYVSTLQGMLSRGDVEMSVISKNFFFTFFNLFIVFTIYGTTSQAQANFKDLQDRVGDSIRDTRTIATVLAKSLQDLASFYVNLIILQGLGLFPFRLLEFGSVALYPIYLFLSKTPRDYSELNQPPVFSYGFYLPQTILIFIICTVYSVLPSSWLVLFFGLIYFMIGSFIYKYQLLYAMDHSQHSTGRAWSIICIRIIVGLIVFQLAVTGILGLRGALIRSALVLPLLAATIWFIVFYKRSYEPLMEFIAIRSLTRDPPFGAVPPGESRYDSETAYGRALDESESTGVRYINPSLNAPLEELWIRDTSNGQGDRAERGED</sequence>
<gene>
    <name evidence="12" type="ORF">HETSPECPRED_006267</name>
</gene>
<dbReference type="Pfam" id="PF02714">
    <property type="entry name" value="RSN1_7TM"/>
    <property type="match status" value="1"/>
</dbReference>
<feature type="transmembrane region" description="Helical" evidence="8">
    <location>
        <begin position="712"/>
        <end position="732"/>
    </location>
</feature>
<dbReference type="GO" id="GO:0005886">
    <property type="term" value="C:plasma membrane"/>
    <property type="evidence" value="ECO:0007669"/>
    <property type="project" value="TreeGrafter"/>
</dbReference>
<evidence type="ECO:0000259" key="10">
    <source>
        <dbReference type="Pfam" id="PF13967"/>
    </source>
</evidence>
<dbReference type="PANTHER" id="PTHR13018:SF5">
    <property type="entry name" value="RE44586P"/>
    <property type="match status" value="1"/>
</dbReference>
<evidence type="ECO:0000259" key="9">
    <source>
        <dbReference type="Pfam" id="PF02714"/>
    </source>
</evidence>
<evidence type="ECO:0000256" key="8">
    <source>
        <dbReference type="SAM" id="Phobius"/>
    </source>
</evidence>
<evidence type="ECO:0000313" key="13">
    <source>
        <dbReference type="Proteomes" id="UP000664521"/>
    </source>
</evidence>
<proteinExistence type="inferred from homology"/>
<feature type="transmembrane region" description="Helical" evidence="8">
    <location>
        <begin position="23"/>
        <end position="44"/>
    </location>
</feature>
<comment type="similarity">
    <text evidence="2">Belongs to the CSC1 (TC 1.A.17) family.</text>
</comment>
<evidence type="ECO:0008006" key="14">
    <source>
        <dbReference type="Google" id="ProtNLM"/>
    </source>
</evidence>
<feature type="transmembrane region" description="Helical" evidence="8">
    <location>
        <begin position="424"/>
        <end position="449"/>
    </location>
</feature>
<feature type="transmembrane region" description="Helical" evidence="8">
    <location>
        <begin position="104"/>
        <end position="125"/>
    </location>
</feature>
<dbReference type="Pfam" id="PF13967">
    <property type="entry name" value="RSN1_TM"/>
    <property type="match status" value="1"/>
</dbReference>
<feature type="transmembrane region" description="Helical" evidence="8">
    <location>
        <begin position="479"/>
        <end position="498"/>
    </location>
</feature>
<feature type="transmembrane region" description="Helical" evidence="8">
    <location>
        <begin position="574"/>
        <end position="600"/>
    </location>
</feature>
<feature type="domain" description="CSC1/OSCA1-like 7TM region" evidence="9">
    <location>
        <begin position="423"/>
        <end position="705"/>
    </location>
</feature>
<dbReference type="Pfam" id="PF14703">
    <property type="entry name" value="PHM7_cyt"/>
    <property type="match status" value="1"/>
</dbReference>
<dbReference type="InterPro" id="IPR027815">
    <property type="entry name" value="CSC1/OSCA1-like_cyt"/>
</dbReference>
<feature type="region of interest" description="Disordered" evidence="7">
    <location>
        <begin position="289"/>
        <end position="314"/>
    </location>
</feature>
<name>A0A8H3FK76_9LECA</name>
<evidence type="ECO:0000256" key="5">
    <source>
        <dbReference type="ARBA" id="ARBA00022989"/>
    </source>
</evidence>
<evidence type="ECO:0000256" key="1">
    <source>
        <dbReference type="ARBA" id="ARBA00004141"/>
    </source>
</evidence>
<dbReference type="InterPro" id="IPR032880">
    <property type="entry name" value="CSC1/OSCA1-like_N"/>
</dbReference>
<dbReference type="InterPro" id="IPR003864">
    <property type="entry name" value="CSC1/OSCA1-like_7TM"/>
</dbReference>
<protein>
    <recommendedName>
        <fullName evidence="14">DUF221-domain-containing protein</fullName>
    </recommendedName>
</protein>
<evidence type="ECO:0000259" key="11">
    <source>
        <dbReference type="Pfam" id="PF14703"/>
    </source>
</evidence>
<comment type="caution">
    <text evidence="12">The sequence shown here is derived from an EMBL/GenBank/DDBJ whole genome shotgun (WGS) entry which is preliminary data.</text>
</comment>
<evidence type="ECO:0000313" key="12">
    <source>
        <dbReference type="EMBL" id="CAF9926131.1"/>
    </source>
</evidence>
<feature type="transmembrane region" description="Helical" evidence="8">
    <location>
        <begin position="176"/>
        <end position="196"/>
    </location>
</feature>
<reference evidence="12" key="1">
    <citation type="submission" date="2021-03" db="EMBL/GenBank/DDBJ databases">
        <authorList>
            <person name="Tagirdzhanova G."/>
        </authorList>
    </citation>
    <scope>NUCLEOTIDE SEQUENCE</scope>
</reference>
<evidence type="ECO:0000256" key="7">
    <source>
        <dbReference type="SAM" id="MobiDB-lite"/>
    </source>
</evidence>
<comment type="subcellular location">
    <subcellularLocation>
        <location evidence="1">Membrane</location>
        <topology evidence="1">Multi-pass membrane protein</topology>
    </subcellularLocation>
</comment>
<dbReference type="PANTHER" id="PTHR13018">
    <property type="entry name" value="PROBABLE MEMBRANE PROTEIN DUF221-RELATED"/>
    <property type="match status" value="1"/>
</dbReference>
<feature type="transmembrane region" description="Helical" evidence="8">
    <location>
        <begin position="519"/>
        <end position="536"/>
    </location>
</feature>